<dbReference type="SUPFAM" id="SSF55729">
    <property type="entry name" value="Acyl-CoA N-acyltransferases (Nat)"/>
    <property type="match status" value="1"/>
</dbReference>
<accession>A0A6L9MER5</accession>
<comment type="caution">
    <text evidence="2">The sequence shown here is derived from an EMBL/GenBank/DDBJ whole genome shotgun (WGS) entry which is preliminary data.</text>
</comment>
<dbReference type="CDD" id="cd04301">
    <property type="entry name" value="NAT_SF"/>
    <property type="match status" value="1"/>
</dbReference>
<evidence type="ECO:0000313" key="3">
    <source>
        <dbReference type="Proteomes" id="UP000476332"/>
    </source>
</evidence>
<evidence type="ECO:0000259" key="1">
    <source>
        <dbReference type="PROSITE" id="PS51186"/>
    </source>
</evidence>
<name>A0A6L9MER5_9HYPH</name>
<dbReference type="Pfam" id="PF00583">
    <property type="entry name" value="Acetyltransf_1"/>
    <property type="match status" value="1"/>
</dbReference>
<evidence type="ECO:0000313" key="2">
    <source>
        <dbReference type="EMBL" id="NDV86131.1"/>
    </source>
</evidence>
<dbReference type="Gene3D" id="3.40.630.30">
    <property type="match status" value="1"/>
</dbReference>
<dbReference type="EMBL" id="JAAAMJ010000002">
    <property type="protein sequence ID" value="NDV86131.1"/>
    <property type="molecule type" value="Genomic_DNA"/>
</dbReference>
<feature type="domain" description="N-acetyltransferase" evidence="1">
    <location>
        <begin position="8"/>
        <end position="169"/>
    </location>
</feature>
<dbReference type="Proteomes" id="UP000476332">
    <property type="component" value="Unassembled WGS sequence"/>
</dbReference>
<keyword evidence="2" id="KW-0808">Transferase</keyword>
<dbReference type="RefSeq" id="WP_163042872.1">
    <property type="nucleotide sequence ID" value="NZ_JAAAMJ010000002.1"/>
</dbReference>
<gene>
    <name evidence="2" type="ORF">GTW51_05385</name>
</gene>
<protein>
    <submittedName>
        <fullName evidence="2">GNAT family N-acetyltransferase</fullName>
    </submittedName>
</protein>
<sequence length="170" mass="18306">MTMRRDNLQWRAMASADLPAVAELADRIHPLLREDVAIFADRLRLYPQGCLVLADGEGGCLGYAVGHPWTQGAPPKLDTPLGALPQPANCFYLHDVAVAPEARGHGLAAPAVEHLLELAEAYRCAALVSVYATAPFWSHFGFAEAAGRLPPGALASYGADARYMIRMTPR</sequence>
<keyword evidence="3" id="KW-1185">Reference proteome</keyword>
<dbReference type="InterPro" id="IPR000182">
    <property type="entry name" value="GNAT_dom"/>
</dbReference>
<reference evidence="2 3" key="1">
    <citation type="submission" date="2020-01" db="EMBL/GenBank/DDBJ databases">
        <title>Genomes of bacteria type strains.</title>
        <authorList>
            <person name="Chen J."/>
            <person name="Zhu S."/>
            <person name="Chen J."/>
        </authorList>
    </citation>
    <scope>NUCLEOTIDE SEQUENCE [LARGE SCALE GENOMIC DNA]</scope>
    <source>
        <strain evidence="2 3">KCTC 52919</strain>
    </source>
</reference>
<dbReference type="AlphaFoldDB" id="A0A6L9MER5"/>
<dbReference type="GO" id="GO:0016747">
    <property type="term" value="F:acyltransferase activity, transferring groups other than amino-acyl groups"/>
    <property type="evidence" value="ECO:0007669"/>
    <property type="project" value="InterPro"/>
</dbReference>
<organism evidence="2 3">
    <name type="scientific">Aurantimonas aggregata</name>
    <dbReference type="NCBI Taxonomy" id="2047720"/>
    <lineage>
        <taxon>Bacteria</taxon>
        <taxon>Pseudomonadati</taxon>
        <taxon>Pseudomonadota</taxon>
        <taxon>Alphaproteobacteria</taxon>
        <taxon>Hyphomicrobiales</taxon>
        <taxon>Aurantimonadaceae</taxon>
        <taxon>Aurantimonas</taxon>
    </lineage>
</organism>
<dbReference type="PROSITE" id="PS51186">
    <property type="entry name" value="GNAT"/>
    <property type="match status" value="1"/>
</dbReference>
<dbReference type="InterPro" id="IPR016181">
    <property type="entry name" value="Acyl_CoA_acyltransferase"/>
</dbReference>
<proteinExistence type="predicted"/>